<organism evidence="4">
    <name type="scientific">freshwater metagenome</name>
    <dbReference type="NCBI Taxonomy" id="449393"/>
    <lineage>
        <taxon>unclassified sequences</taxon>
        <taxon>metagenomes</taxon>
        <taxon>ecological metagenomes</taxon>
    </lineage>
</organism>
<dbReference type="EMBL" id="CAFBLR010000052">
    <property type="protein sequence ID" value="CAB4870486.1"/>
    <property type="molecule type" value="Genomic_DNA"/>
</dbReference>
<feature type="transmembrane region" description="Helical" evidence="1">
    <location>
        <begin position="251"/>
        <end position="270"/>
    </location>
</feature>
<protein>
    <submittedName>
        <fullName evidence="4">Unannotated protein</fullName>
    </submittedName>
</protein>
<feature type="transmembrane region" description="Helical" evidence="1">
    <location>
        <begin position="351"/>
        <end position="378"/>
    </location>
</feature>
<sequence length="383" mass="41047">MLALFLSGAIALQIAQGLVYQRRITPYKASYWLVTYEHGFVRRGLAGEVLRRVAGTAPSLVTIEVVQYLLTAALLAALCLLVRALWQRNDPSLDLAAIVLCCSPFVFDFVAFQRRPDQIGYLVVLAIGFMLWKQPASSTVTTLVGGLLLAVAVLVSDSAFLACTGWAAVLVVLAPSQSSRSLRTLVRLALLTVPPAAMALVSATAGRLDAAHVQALAATASRYRWTDVVVFPYLSDSLRTSLHRVGDMPRTMMLGSVLVGGFLVLLQGWLMTGLGSPQSVASRRPQRTTVLVAGLCAVGLVVLLCLGIDWFRWISGFGLMATVAFAFSRLMRKPTTSVASGGYPPRGVIVVSAYLLAVAAFPNMISVSEGFLQLLLAYNSAKP</sequence>
<keyword evidence="1" id="KW-0812">Transmembrane</keyword>
<feature type="transmembrane region" description="Helical" evidence="1">
    <location>
        <begin position="65"/>
        <end position="86"/>
    </location>
</feature>
<gene>
    <name evidence="2" type="ORF">UFOPK2602_02076</name>
    <name evidence="3" type="ORF">UFOPK2806_01671</name>
    <name evidence="4" type="ORF">UFOPK3001_01350</name>
    <name evidence="5" type="ORF">UFOPK3417_00716</name>
    <name evidence="6" type="ORF">UFOPK3954_01045</name>
    <name evidence="7" type="ORF">UFOPK4306_01186</name>
</gene>
<keyword evidence="1" id="KW-0472">Membrane</keyword>
<dbReference type="AlphaFoldDB" id="A0A6J6YEF2"/>
<feature type="transmembrane region" description="Helical" evidence="1">
    <location>
        <begin position="313"/>
        <end position="331"/>
    </location>
</feature>
<proteinExistence type="predicted"/>
<evidence type="ECO:0000256" key="1">
    <source>
        <dbReference type="SAM" id="Phobius"/>
    </source>
</evidence>
<dbReference type="EMBL" id="CAFAAJ010000081">
    <property type="protein sequence ID" value="CAB4807831.1"/>
    <property type="molecule type" value="Genomic_DNA"/>
</dbReference>
<evidence type="ECO:0000313" key="6">
    <source>
        <dbReference type="EMBL" id="CAB4989097.1"/>
    </source>
</evidence>
<keyword evidence="1" id="KW-1133">Transmembrane helix</keyword>
<dbReference type="EMBL" id="CAEZXX010000190">
    <property type="protein sequence ID" value="CAB4726222.1"/>
    <property type="molecule type" value="Genomic_DNA"/>
</dbReference>
<dbReference type="EMBL" id="CAEZYY010000024">
    <property type="protein sequence ID" value="CAB4761201.1"/>
    <property type="molecule type" value="Genomic_DNA"/>
</dbReference>
<name>A0A6J6YEF2_9ZZZZ</name>
<evidence type="ECO:0000313" key="4">
    <source>
        <dbReference type="EMBL" id="CAB4807831.1"/>
    </source>
</evidence>
<feature type="transmembrane region" description="Helical" evidence="1">
    <location>
        <begin position="185"/>
        <end position="205"/>
    </location>
</feature>
<evidence type="ECO:0000313" key="2">
    <source>
        <dbReference type="EMBL" id="CAB4726222.1"/>
    </source>
</evidence>
<feature type="transmembrane region" description="Helical" evidence="1">
    <location>
        <begin position="290"/>
        <end position="306"/>
    </location>
</feature>
<evidence type="ECO:0000313" key="3">
    <source>
        <dbReference type="EMBL" id="CAB4761201.1"/>
    </source>
</evidence>
<accession>A0A6J6YEF2</accession>
<evidence type="ECO:0000313" key="7">
    <source>
        <dbReference type="EMBL" id="CAB5062758.1"/>
    </source>
</evidence>
<dbReference type="EMBL" id="CAFBON010000095">
    <property type="protein sequence ID" value="CAB4989097.1"/>
    <property type="molecule type" value="Genomic_DNA"/>
</dbReference>
<feature type="transmembrane region" description="Helical" evidence="1">
    <location>
        <begin position="147"/>
        <end position="173"/>
    </location>
</feature>
<feature type="transmembrane region" description="Helical" evidence="1">
    <location>
        <begin position="118"/>
        <end position="135"/>
    </location>
</feature>
<evidence type="ECO:0000313" key="5">
    <source>
        <dbReference type="EMBL" id="CAB4870486.1"/>
    </source>
</evidence>
<reference evidence="4" key="1">
    <citation type="submission" date="2020-05" db="EMBL/GenBank/DDBJ databases">
        <authorList>
            <person name="Chiriac C."/>
            <person name="Salcher M."/>
            <person name="Ghai R."/>
            <person name="Kavagutti S V."/>
        </authorList>
    </citation>
    <scope>NUCLEOTIDE SEQUENCE</scope>
</reference>
<dbReference type="EMBL" id="CAFBQP010000040">
    <property type="protein sequence ID" value="CAB5062758.1"/>
    <property type="molecule type" value="Genomic_DNA"/>
</dbReference>